<keyword evidence="5 7" id="KW-1133">Transmembrane helix</keyword>
<evidence type="ECO:0000256" key="4">
    <source>
        <dbReference type="ARBA" id="ARBA00022692"/>
    </source>
</evidence>
<evidence type="ECO:0000256" key="5">
    <source>
        <dbReference type="ARBA" id="ARBA00022989"/>
    </source>
</evidence>
<dbReference type="NCBIfam" id="TIGR00842">
    <property type="entry name" value="bcct"/>
    <property type="match status" value="1"/>
</dbReference>
<dbReference type="GO" id="GO:0022857">
    <property type="term" value="F:transmembrane transporter activity"/>
    <property type="evidence" value="ECO:0007669"/>
    <property type="project" value="InterPro"/>
</dbReference>
<evidence type="ECO:0000256" key="1">
    <source>
        <dbReference type="ARBA" id="ARBA00004651"/>
    </source>
</evidence>
<feature type="transmembrane region" description="Helical" evidence="7">
    <location>
        <begin position="50"/>
        <end position="69"/>
    </location>
</feature>
<protein>
    <submittedName>
        <fullName evidence="8">BCCT, betaine/carnitine/choline family transporter</fullName>
    </submittedName>
</protein>
<accession>A0A1H8VF49</accession>
<dbReference type="Proteomes" id="UP000199126">
    <property type="component" value="Unassembled WGS sequence"/>
</dbReference>
<feature type="transmembrane region" description="Helical" evidence="7">
    <location>
        <begin position="89"/>
        <end position="110"/>
    </location>
</feature>
<dbReference type="AlphaFoldDB" id="A0A1H8VF49"/>
<feature type="transmembrane region" description="Helical" evidence="7">
    <location>
        <begin position="12"/>
        <end position="30"/>
    </location>
</feature>
<dbReference type="EMBL" id="FODV01000016">
    <property type="protein sequence ID" value="SEP14011.1"/>
    <property type="molecule type" value="Genomic_DNA"/>
</dbReference>
<dbReference type="InterPro" id="IPR000060">
    <property type="entry name" value="BCCT_transptr"/>
</dbReference>
<evidence type="ECO:0000256" key="2">
    <source>
        <dbReference type="ARBA" id="ARBA00022448"/>
    </source>
</evidence>
<proteinExistence type="predicted"/>
<feature type="transmembrane region" description="Helical" evidence="7">
    <location>
        <begin position="319"/>
        <end position="337"/>
    </location>
</feature>
<dbReference type="RefSeq" id="WP_244531619.1">
    <property type="nucleotide sequence ID" value="NZ_FODV01000016.1"/>
</dbReference>
<evidence type="ECO:0000256" key="7">
    <source>
        <dbReference type="SAM" id="Phobius"/>
    </source>
</evidence>
<feature type="transmembrane region" description="Helical" evidence="7">
    <location>
        <begin position="146"/>
        <end position="164"/>
    </location>
</feature>
<feature type="transmembrane region" description="Helical" evidence="7">
    <location>
        <begin position="195"/>
        <end position="213"/>
    </location>
</feature>
<comment type="subcellular location">
    <subcellularLocation>
        <location evidence="1">Cell membrane</location>
        <topology evidence="1">Multi-pass membrane protein</topology>
    </subcellularLocation>
</comment>
<evidence type="ECO:0000256" key="6">
    <source>
        <dbReference type="ARBA" id="ARBA00023136"/>
    </source>
</evidence>
<feature type="transmembrane region" description="Helical" evidence="7">
    <location>
        <begin position="349"/>
        <end position="374"/>
    </location>
</feature>
<feature type="transmembrane region" description="Helical" evidence="7">
    <location>
        <begin position="473"/>
        <end position="494"/>
    </location>
</feature>
<dbReference type="PANTHER" id="PTHR30047">
    <property type="entry name" value="HIGH-AFFINITY CHOLINE TRANSPORT PROTEIN-RELATED"/>
    <property type="match status" value="1"/>
</dbReference>
<reference evidence="9" key="1">
    <citation type="submission" date="2016-10" db="EMBL/GenBank/DDBJ databases">
        <authorList>
            <person name="Varghese N."/>
            <person name="Submissions S."/>
        </authorList>
    </citation>
    <scope>NUCLEOTIDE SEQUENCE [LARGE SCALE GENOMIC DNA]</scope>
    <source>
        <strain evidence="9">CGMCC 1.10121</strain>
    </source>
</reference>
<evidence type="ECO:0000256" key="3">
    <source>
        <dbReference type="ARBA" id="ARBA00022475"/>
    </source>
</evidence>
<dbReference type="GO" id="GO:0005886">
    <property type="term" value="C:plasma membrane"/>
    <property type="evidence" value="ECO:0007669"/>
    <property type="project" value="UniProtKB-SubCell"/>
</dbReference>
<keyword evidence="6 7" id="KW-0472">Membrane</keyword>
<evidence type="ECO:0000313" key="8">
    <source>
        <dbReference type="EMBL" id="SEP14011.1"/>
    </source>
</evidence>
<gene>
    <name evidence="8" type="ORF">SAMN04487948_11641</name>
</gene>
<name>A0A1H8VF49_9EURY</name>
<keyword evidence="2" id="KW-0813">Transport</keyword>
<dbReference type="Pfam" id="PF02028">
    <property type="entry name" value="BCCT"/>
    <property type="match status" value="1"/>
</dbReference>
<evidence type="ECO:0000313" key="9">
    <source>
        <dbReference type="Proteomes" id="UP000199126"/>
    </source>
</evidence>
<keyword evidence="9" id="KW-1185">Reference proteome</keyword>
<feature type="transmembrane region" description="Helical" evidence="7">
    <location>
        <begin position="264"/>
        <end position="284"/>
    </location>
</feature>
<feature type="transmembrane region" description="Helical" evidence="7">
    <location>
        <begin position="448"/>
        <end position="467"/>
    </location>
</feature>
<sequence length="528" mass="56561">MQRFINELDFTVFGVGFSVSLLAILVFFLSPSASAETMGQINEFLWTEYMWVYIGTMFLMVMFSLWLMIGPWGRIKLGKPDEDPEFGLLSYFAMMFSAGIAAGIVFWGPAEALKHYQTVPPLIGAKAQSASAAVGAIQYTLFHWGISYWVPYLIVAIPIAYYAFREDAPMRVSTLIAPFVGVDNLDGFLAKGIDILAVFATIGGIATTLGFVGKQFLTGLTYNFGISLGDTGTVLVITGLTVAFTASVALGVKKGIARISRFNMGVFAVLTVATFLLGPTNYIMNTGLQAMGNYFVGFLRMSLYTNATGSGEWVGNWTVFYWAWVFSWAPFGGLFVARISRGRTIRQVVATALVGSTAATTPWFLTMGGSAIFFERQNIAPMLEMVAEHGVAVSGFPLFSSLPVGGLLSAVFLFLVVTFFITSADSSTLALGMLTTGGKQHPSTVNRVIWGALMGGLASLLIVGGGIDALRSSAIITGFPFALISVIAIGGMAWEFHQVDPLLSGKHDSTVAERAGSSNRAGASVDDD</sequence>
<feature type="transmembrane region" description="Helical" evidence="7">
    <location>
        <begin position="233"/>
        <end position="252"/>
    </location>
</feature>
<keyword evidence="4 7" id="KW-0812">Transmembrane</keyword>
<keyword evidence="3" id="KW-1003">Cell membrane</keyword>
<dbReference type="PANTHER" id="PTHR30047:SF7">
    <property type="entry name" value="HIGH-AFFINITY CHOLINE TRANSPORT PROTEIN"/>
    <property type="match status" value="1"/>
</dbReference>
<feature type="transmembrane region" description="Helical" evidence="7">
    <location>
        <begin position="407"/>
        <end position="436"/>
    </location>
</feature>
<organism evidence="8 9">
    <name type="scientific">Halogranum amylolyticum</name>
    <dbReference type="NCBI Taxonomy" id="660520"/>
    <lineage>
        <taxon>Archaea</taxon>
        <taxon>Methanobacteriati</taxon>
        <taxon>Methanobacteriota</taxon>
        <taxon>Stenosarchaea group</taxon>
        <taxon>Halobacteria</taxon>
        <taxon>Halobacteriales</taxon>
        <taxon>Haloferacaceae</taxon>
    </lineage>
</organism>